<keyword evidence="6" id="KW-0509">mRNA transport</keyword>
<dbReference type="PROSITE" id="PS50082">
    <property type="entry name" value="WD_REPEATS_2"/>
    <property type="match status" value="1"/>
</dbReference>
<feature type="repeat" description="WD" evidence="11">
    <location>
        <begin position="69"/>
        <end position="103"/>
    </location>
</feature>
<dbReference type="PANTHER" id="PTHR11024">
    <property type="entry name" value="NUCLEAR PORE COMPLEX PROTEIN SEC13 / SEH1 FAMILY MEMBER"/>
    <property type="match status" value="1"/>
</dbReference>
<evidence type="ECO:0000256" key="9">
    <source>
        <dbReference type="ARBA" id="ARBA00023132"/>
    </source>
</evidence>
<evidence type="ECO:0000256" key="7">
    <source>
        <dbReference type="ARBA" id="ARBA00022927"/>
    </source>
</evidence>
<reference evidence="12 13" key="1">
    <citation type="journal article" date="2009" name="PLoS Pathog.">
        <title>Draft genome sequencing of giardia intestinalis assemblage B isolate GS: is human giardiasis caused by two different species?</title>
        <authorList>
            <person name="Franzen O."/>
            <person name="Jerlstrom-Hultqvist J."/>
            <person name="Castro E."/>
            <person name="Sherwood E."/>
            <person name="Ankarklev J."/>
            <person name="Reiner D.S."/>
            <person name="Palm D."/>
            <person name="Andersson J.O."/>
            <person name="Andersson B."/>
            <person name="Svard S.G."/>
        </authorList>
    </citation>
    <scope>NUCLEOTIDE SEQUENCE [LARGE SCALE GENOMIC DNA]</scope>
    <source>
        <strain evidence="13">ATCC 50581 / GS clone H7</strain>
    </source>
</reference>
<evidence type="ECO:0000256" key="3">
    <source>
        <dbReference type="ARBA" id="ARBA00022448"/>
    </source>
</evidence>
<dbReference type="InterPro" id="IPR015943">
    <property type="entry name" value="WD40/YVTN_repeat-like_dom_sf"/>
</dbReference>
<dbReference type="SMART" id="SM00320">
    <property type="entry name" value="WD40"/>
    <property type="match status" value="2"/>
</dbReference>
<dbReference type="SUPFAM" id="SSF50978">
    <property type="entry name" value="WD40 repeat-like"/>
    <property type="match status" value="1"/>
</dbReference>
<dbReference type="VEuPathDB" id="GiardiaDB:GL50581_4555"/>
<dbReference type="InterPro" id="IPR001680">
    <property type="entry name" value="WD40_rpt"/>
</dbReference>
<comment type="subcellular location">
    <subcellularLocation>
        <location evidence="1">Nucleus</location>
        <location evidence="1">Nuclear pore complex</location>
    </subcellularLocation>
</comment>
<evidence type="ECO:0000313" key="13">
    <source>
        <dbReference type="Proteomes" id="UP000002488"/>
    </source>
</evidence>
<dbReference type="Pfam" id="PF00400">
    <property type="entry name" value="WD40"/>
    <property type="match status" value="2"/>
</dbReference>
<keyword evidence="9" id="KW-0906">Nuclear pore complex</keyword>
<dbReference type="GO" id="GO:0006606">
    <property type="term" value="P:protein import into nucleus"/>
    <property type="evidence" value="ECO:0007669"/>
    <property type="project" value="TreeGrafter"/>
</dbReference>
<dbReference type="InterPro" id="IPR036322">
    <property type="entry name" value="WD40_repeat_dom_sf"/>
</dbReference>
<evidence type="ECO:0000256" key="8">
    <source>
        <dbReference type="ARBA" id="ARBA00023010"/>
    </source>
</evidence>
<organism evidence="12 13">
    <name type="scientific">Giardia intestinalis (strain ATCC 50581 / GS clone H7)</name>
    <name type="common">Giardia lamblia</name>
    <dbReference type="NCBI Taxonomy" id="598745"/>
    <lineage>
        <taxon>Eukaryota</taxon>
        <taxon>Metamonada</taxon>
        <taxon>Diplomonadida</taxon>
        <taxon>Hexamitidae</taxon>
        <taxon>Giardiinae</taxon>
        <taxon>Giardia</taxon>
    </lineage>
</organism>
<dbReference type="PANTHER" id="PTHR11024:SF2">
    <property type="entry name" value="PROTEIN SEC13 HOMOLOG"/>
    <property type="match status" value="1"/>
</dbReference>
<evidence type="ECO:0000256" key="2">
    <source>
        <dbReference type="ARBA" id="ARBA00010102"/>
    </source>
</evidence>
<dbReference type="GO" id="GO:0090114">
    <property type="term" value="P:COPII-coated vesicle budding"/>
    <property type="evidence" value="ECO:0007669"/>
    <property type="project" value="TreeGrafter"/>
</dbReference>
<dbReference type="GO" id="GO:0051028">
    <property type="term" value="P:mRNA transport"/>
    <property type="evidence" value="ECO:0007669"/>
    <property type="project" value="UniProtKB-KW"/>
</dbReference>
<dbReference type="InterPro" id="IPR037363">
    <property type="entry name" value="Sec13/Seh1_fam"/>
</dbReference>
<dbReference type="GO" id="GO:0005198">
    <property type="term" value="F:structural molecule activity"/>
    <property type="evidence" value="ECO:0007669"/>
    <property type="project" value="InterPro"/>
</dbReference>
<dbReference type="AlphaFoldDB" id="C6M0G7"/>
<evidence type="ECO:0000256" key="4">
    <source>
        <dbReference type="ARBA" id="ARBA00022574"/>
    </source>
</evidence>
<keyword evidence="10" id="KW-0539">Nucleus</keyword>
<accession>C6M0G7</accession>
<gene>
    <name evidence="12" type="ORF">GL50581_4555</name>
</gene>
<evidence type="ECO:0000256" key="6">
    <source>
        <dbReference type="ARBA" id="ARBA00022816"/>
    </source>
</evidence>
<dbReference type="OrthoDB" id="364224at2759"/>
<comment type="similarity">
    <text evidence="2">Belongs to the WD repeat SEC13 family.</text>
</comment>
<evidence type="ECO:0000313" key="12">
    <source>
        <dbReference type="EMBL" id="EES98243.1"/>
    </source>
</evidence>
<dbReference type="EMBL" id="ACGJ01002931">
    <property type="protein sequence ID" value="EES98243.1"/>
    <property type="molecule type" value="Genomic_DNA"/>
</dbReference>
<proteinExistence type="inferred from homology"/>
<keyword evidence="5" id="KW-0677">Repeat</keyword>
<comment type="caution">
    <text evidence="12">The sequence shown here is derived from an EMBL/GenBank/DDBJ whole genome shotgun (WGS) entry which is preliminary data.</text>
</comment>
<sequence>MTVAQYTPGVQVETIPMGKVHTAAAGAVLDICTDPYSQMVATANSDGTIRIYSANTGDSGVATDALFCLTHHRASVCRIVWVPPAYGNFIISAGHDGLLLIWQKLDGVWRIGAEQKFQQPIADISVSDDNIFVASLDGNLYYCKAYFQQNPGIDCIGSTVCKFVPLAIDVRTVGDQFQVVCGLLSGFLTILLVTGSGEFTEQEYCQLIQTPSPIRSVAWGSALLNPYGSLAIGYETGELLVYKAVAGEKVELQTAMYTKTVERPLCRVRYGPTGAVLAVAYGDGKSELINPFVGSK</sequence>
<protein>
    <submittedName>
        <fullName evidence="12">Sec13</fullName>
    </submittedName>
</protein>
<keyword evidence="7" id="KW-0653">Protein transport</keyword>
<evidence type="ECO:0000256" key="11">
    <source>
        <dbReference type="PROSITE-ProRule" id="PRU00221"/>
    </source>
</evidence>
<keyword evidence="3" id="KW-0813">Transport</keyword>
<dbReference type="Gene3D" id="2.130.10.10">
    <property type="entry name" value="YVTN repeat-like/Quinoprotein amine dehydrogenase"/>
    <property type="match status" value="1"/>
</dbReference>
<dbReference type="GO" id="GO:0030127">
    <property type="term" value="C:COPII vesicle coat"/>
    <property type="evidence" value="ECO:0007669"/>
    <property type="project" value="TreeGrafter"/>
</dbReference>
<dbReference type="Proteomes" id="UP000002488">
    <property type="component" value="Unassembled WGS sequence"/>
</dbReference>
<dbReference type="GO" id="GO:0031080">
    <property type="term" value="C:nuclear pore outer ring"/>
    <property type="evidence" value="ECO:0007669"/>
    <property type="project" value="TreeGrafter"/>
</dbReference>
<evidence type="ECO:0000256" key="1">
    <source>
        <dbReference type="ARBA" id="ARBA00004567"/>
    </source>
</evidence>
<evidence type="ECO:0000256" key="5">
    <source>
        <dbReference type="ARBA" id="ARBA00022737"/>
    </source>
</evidence>
<dbReference type="OMA" id="DICTDPY"/>
<keyword evidence="4 11" id="KW-0853">WD repeat</keyword>
<keyword evidence="8" id="KW-0811">Translocation</keyword>
<name>C6M0G7_GIAIB</name>
<evidence type="ECO:0000256" key="10">
    <source>
        <dbReference type="ARBA" id="ARBA00023242"/>
    </source>
</evidence>